<dbReference type="PANTHER" id="PTHR46401">
    <property type="entry name" value="GLYCOSYLTRANSFERASE WBBK-RELATED"/>
    <property type="match status" value="1"/>
</dbReference>
<evidence type="ECO:0000313" key="5">
    <source>
        <dbReference type="Proteomes" id="UP000289856"/>
    </source>
</evidence>
<evidence type="ECO:0000256" key="1">
    <source>
        <dbReference type="ARBA" id="ARBA00022679"/>
    </source>
</evidence>
<reference evidence="4 5" key="1">
    <citation type="submission" date="2019-01" db="EMBL/GenBank/DDBJ databases">
        <title>Complete genome sequence of Cohnella hallensis HS21 isolated from Korean fir (Abies koreana) rhizospheric soil.</title>
        <authorList>
            <person name="Jiang L."/>
            <person name="Kang S.W."/>
            <person name="Kim S."/>
            <person name="Jung J."/>
            <person name="Kim C.Y."/>
            <person name="Kim D.H."/>
            <person name="Kim S.W."/>
            <person name="Lee J."/>
        </authorList>
    </citation>
    <scope>NUCLEOTIDE SEQUENCE [LARGE SCALE GENOMIC DNA]</scope>
    <source>
        <strain evidence="4 5">HS21</strain>
    </source>
</reference>
<dbReference type="RefSeq" id="WP_130615450.1">
    <property type="nucleotide sequence ID" value="NZ_AP019400.1"/>
</dbReference>
<dbReference type="OrthoDB" id="9813214at2"/>
<dbReference type="GO" id="GO:0016757">
    <property type="term" value="F:glycosyltransferase activity"/>
    <property type="evidence" value="ECO:0007669"/>
    <property type="project" value="InterPro"/>
</dbReference>
<dbReference type="EMBL" id="AP019400">
    <property type="protein sequence ID" value="BBI36177.1"/>
    <property type="molecule type" value="Genomic_DNA"/>
</dbReference>
<dbReference type="Proteomes" id="UP000289856">
    <property type="component" value="Chromosome"/>
</dbReference>
<proteinExistence type="predicted"/>
<protein>
    <recommendedName>
        <fullName evidence="6">Glycosyl transferase family 1 domain-containing protein</fullName>
    </recommendedName>
</protein>
<gene>
    <name evidence="4" type="ORF">KCTCHS21_55760</name>
</gene>
<dbReference type="SUPFAM" id="SSF53756">
    <property type="entry name" value="UDP-Glycosyltransferase/glycogen phosphorylase"/>
    <property type="match status" value="1"/>
</dbReference>
<keyword evidence="1" id="KW-0808">Transferase</keyword>
<accession>A0A3T1DDK3</accession>
<dbReference type="InterPro" id="IPR028098">
    <property type="entry name" value="Glyco_trans_4-like_N"/>
</dbReference>
<organism evidence="4 5">
    <name type="scientific">Cohnella abietis</name>
    <dbReference type="NCBI Taxonomy" id="2507935"/>
    <lineage>
        <taxon>Bacteria</taxon>
        <taxon>Bacillati</taxon>
        <taxon>Bacillota</taxon>
        <taxon>Bacilli</taxon>
        <taxon>Bacillales</taxon>
        <taxon>Paenibacillaceae</taxon>
        <taxon>Cohnella</taxon>
    </lineage>
</organism>
<name>A0A3T1DDK3_9BACL</name>
<dbReference type="Pfam" id="PF00534">
    <property type="entry name" value="Glycos_transf_1"/>
    <property type="match status" value="1"/>
</dbReference>
<dbReference type="KEGG" id="cohn:KCTCHS21_55760"/>
<evidence type="ECO:0000259" key="2">
    <source>
        <dbReference type="Pfam" id="PF00534"/>
    </source>
</evidence>
<dbReference type="CDD" id="cd03809">
    <property type="entry name" value="GT4_MtfB-like"/>
    <property type="match status" value="1"/>
</dbReference>
<evidence type="ECO:0008006" key="6">
    <source>
        <dbReference type="Google" id="ProtNLM"/>
    </source>
</evidence>
<dbReference type="AlphaFoldDB" id="A0A3T1DDK3"/>
<keyword evidence="5" id="KW-1185">Reference proteome</keyword>
<dbReference type="PANTHER" id="PTHR46401:SF2">
    <property type="entry name" value="GLYCOSYLTRANSFERASE WBBK-RELATED"/>
    <property type="match status" value="1"/>
</dbReference>
<evidence type="ECO:0000313" key="4">
    <source>
        <dbReference type="EMBL" id="BBI36177.1"/>
    </source>
</evidence>
<dbReference type="InterPro" id="IPR001296">
    <property type="entry name" value="Glyco_trans_1"/>
</dbReference>
<sequence length="526" mass="60426">MKVAIDLTPIRTTGEMGGAFQLVVELIKGLAQTRKDEQYLLLTADWNHDFFEQYEKYGLQRVCVTTKPIAASKKRLIKRVIRKVFKLLNININIGSFRRRRLPLLKSKGVDVLFCPMSAINYKEPGIPTVSLIYDMQHEYYPQFFAGEELEHRRTFYRGIKEMADYVTCISQFTRNTFIEKLNFPSDKAEVIYISIQDRLQPDHSTSAEIVNRLELKGKRFAYYPANYWNHKNHHMLLVAFSMFLRQYPELDLYLVLTGSLLDEKDKFYDDLRRMGVNEKVHHFGYVKENEVAVLMSEAEFLIFPSLFEGFGIPVAEAMSAGTPVLCSRNTSLPEVGGEAALYFDARRPDEMVEAMYLVLTDNHMREKLIQRGHEQVKQFSNENMVNQYRNLLTVAANNKSSKGTYISGVHQDNWAGKDVLISFGDIQDKSILYAEIVVPAFVPYRNGKLKVIVNGKRKSYKVIAGESLVIKEELSIGASEISFVFYSSFCPKDLGMPDERELAVQIMKIHLLNKQTQEVIKALHG</sequence>
<evidence type="ECO:0000259" key="3">
    <source>
        <dbReference type="Pfam" id="PF13439"/>
    </source>
</evidence>
<feature type="domain" description="Glycosyl transferase family 1" evidence="2">
    <location>
        <begin position="216"/>
        <end position="375"/>
    </location>
</feature>
<feature type="domain" description="Glycosyltransferase subfamily 4-like N-terminal" evidence="3">
    <location>
        <begin position="16"/>
        <end position="193"/>
    </location>
</feature>
<dbReference type="Pfam" id="PF13439">
    <property type="entry name" value="Glyco_transf_4"/>
    <property type="match status" value="1"/>
</dbReference>
<dbReference type="Gene3D" id="3.40.50.2000">
    <property type="entry name" value="Glycogen Phosphorylase B"/>
    <property type="match status" value="2"/>
</dbReference>